<name>A0A426ZCE7_ENSVE</name>
<evidence type="ECO:0000313" key="1">
    <source>
        <dbReference type="EMBL" id="RRT61644.1"/>
    </source>
</evidence>
<protein>
    <submittedName>
        <fullName evidence="1">Uncharacterized protein</fullName>
    </submittedName>
</protein>
<dbReference type="AlphaFoldDB" id="A0A426ZCE7"/>
<dbReference type="Proteomes" id="UP000287651">
    <property type="component" value="Unassembled WGS sequence"/>
</dbReference>
<proteinExistence type="predicted"/>
<dbReference type="EMBL" id="AMZH03007310">
    <property type="protein sequence ID" value="RRT61644.1"/>
    <property type="molecule type" value="Genomic_DNA"/>
</dbReference>
<organism evidence="1 2">
    <name type="scientific">Ensete ventricosum</name>
    <name type="common">Abyssinian banana</name>
    <name type="synonym">Musa ensete</name>
    <dbReference type="NCBI Taxonomy" id="4639"/>
    <lineage>
        <taxon>Eukaryota</taxon>
        <taxon>Viridiplantae</taxon>
        <taxon>Streptophyta</taxon>
        <taxon>Embryophyta</taxon>
        <taxon>Tracheophyta</taxon>
        <taxon>Spermatophyta</taxon>
        <taxon>Magnoliopsida</taxon>
        <taxon>Liliopsida</taxon>
        <taxon>Zingiberales</taxon>
        <taxon>Musaceae</taxon>
        <taxon>Ensete</taxon>
    </lineage>
</organism>
<sequence length="128" mass="14074">MQWNLERGKLKGLETIVVRGRRGRCCYLGQRQEWQVLRLEDKKRVATMVDVEEASTMPCRQRGSLGFCIDGEVIAVSTRREREAVIEEEAKGDGGKTGRLGAREEVGAISGGGCGNRELVVASPKAPE</sequence>
<evidence type="ECO:0000313" key="2">
    <source>
        <dbReference type="Proteomes" id="UP000287651"/>
    </source>
</evidence>
<accession>A0A426ZCE7</accession>
<reference evidence="1 2" key="1">
    <citation type="journal article" date="2014" name="Agronomy (Basel)">
        <title>A Draft Genome Sequence for Ensete ventricosum, the Drought-Tolerant Tree Against Hunger.</title>
        <authorList>
            <person name="Harrison J."/>
            <person name="Moore K.A."/>
            <person name="Paszkiewicz K."/>
            <person name="Jones T."/>
            <person name="Grant M."/>
            <person name="Ambacheew D."/>
            <person name="Muzemil S."/>
            <person name="Studholme D.J."/>
        </authorList>
    </citation>
    <scope>NUCLEOTIDE SEQUENCE [LARGE SCALE GENOMIC DNA]</scope>
</reference>
<comment type="caution">
    <text evidence="1">The sequence shown here is derived from an EMBL/GenBank/DDBJ whole genome shotgun (WGS) entry which is preliminary data.</text>
</comment>
<gene>
    <name evidence="1" type="ORF">B296_00015561</name>
</gene>